<dbReference type="EMBL" id="JBJKFK010000086">
    <property type="protein sequence ID" value="KAL3319965.1"/>
    <property type="molecule type" value="Genomic_DNA"/>
</dbReference>
<organism evidence="2 3">
    <name type="scientific">Cichlidogyrus casuarinus</name>
    <dbReference type="NCBI Taxonomy" id="1844966"/>
    <lineage>
        <taxon>Eukaryota</taxon>
        <taxon>Metazoa</taxon>
        <taxon>Spiralia</taxon>
        <taxon>Lophotrochozoa</taxon>
        <taxon>Platyhelminthes</taxon>
        <taxon>Monogenea</taxon>
        <taxon>Monopisthocotylea</taxon>
        <taxon>Dactylogyridea</taxon>
        <taxon>Ancyrocephalidae</taxon>
        <taxon>Cichlidogyrus</taxon>
    </lineage>
</organism>
<reference evidence="2 3" key="1">
    <citation type="submission" date="2024-11" db="EMBL/GenBank/DDBJ databases">
        <title>Adaptive evolution of stress response genes in parasites aligns with host niche diversity.</title>
        <authorList>
            <person name="Hahn C."/>
            <person name="Resl P."/>
        </authorList>
    </citation>
    <scope>NUCLEOTIDE SEQUENCE [LARGE SCALE GENOMIC DNA]</scope>
    <source>
        <strain evidence="2">EGGRZ-B1_66</strain>
        <tissue evidence="2">Body</tissue>
    </source>
</reference>
<dbReference type="PANTHER" id="PTHR10174">
    <property type="entry name" value="ALPHA-TOCOPHEROL TRANSFER PROTEIN-RELATED"/>
    <property type="match status" value="1"/>
</dbReference>
<evidence type="ECO:0000259" key="1">
    <source>
        <dbReference type="PROSITE" id="PS50191"/>
    </source>
</evidence>
<dbReference type="Pfam" id="PF03765">
    <property type="entry name" value="CRAL_TRIO_N"/>
    <property type="match status" value="1"/>
</dbReference>
<dbReference type="PROSITE" id="PS50191">
    <property type="entry name" value="CRAL_TRIO"/>
    <property type="match status" value="1"/>
</dbReference>
<accession>A0ABD2QKB2</accession>
<dbReference type="SMART" id="SM01100">
    <property type="entry name" value="CRAL_TRIO_N"/>
    <property type="match status" value="1"/>
</dbReference>
<sequence>MSRYHFYIANFFLTVAEIRIEPLSSAELVETARRELNENPETRPEAIAQFKESILNKQGITGCTDDGFLLRFLRARKFKIEKALELYVSYYATRKYYPDIFEGLHPTSIKHVLKDGIVALLPNKDSNGRSIILMRVGLWNPDNFSFTDLFKTNLIIVEELLFSDPSVQVNGIVVVIDLTHFSFRQASNLMSAKFARRAAKFLQETTPIRVRAVHMYNEPSIFTYVFAVLKPFLKAKNQKKVIMHGPSLACLHEHVAPEVLPNNCDLAGLAPPIPDLVSDFLSAGLAGFSSCWSLVAA</sequence>
<dbReference type="Proteomes" id="UP001626550">
    <property type="component" value="Unassembled WGS sequence"/>
</dbReference>
<dbReference type="Pfam" id="PF00650">
    <property type="entry name" value="CRAL_TRIO"/>
    <property type="match status" value="1"/>
</dbReference>
<gene>
    <name evidence="2" type="ORF">Ciccas_001348</name>
</gene>
<evidence type="ECO:0000313" key="3">
    <source>
        <dbReference type="Proteomes" id="UP001626550"/>
    </source>
</evidence>
<dbReference type="SUPFAM" id="SSF52087">
    <property type="entry name" value="CRAL/TRIO domain"/>
    <property type="match status" value="1"/>
</dbReference>
<dbReference type="InterPro" id="IPR001251">
    <property type="entry name" value="CRAL-TRIO_dom"/>
</dbReference>
<feature type="domain" description="CRAL-TRIO" evidence="1">
    <location>
        <begin position="105"/>
        <end position="261"/>
    </location>
</feature>
<protein>
    <recommendedName>
        <fullName evidence="1">CRAL-TRIO domain-containing protein</fullName>
    </recommendedName>
</protein>
<keyword evidence="3" id="KW-1185">Reference proteome</keyword>
<dbReference type="AlphaFoldDB" id="A0ABD2QKB2"/>
<evidence type="ECO:0000313" key="2">
    <source>
        <dbReference type="EMBL" id="KAL3319965.1"/>
    </source>
</evidence>
<dbReference type="Gene3D" id="1.20.5.1200">
    <property type="entry name" value="Alpha-tocopherol transfer"/>
    <property type="match status" value="1"/>
</dbReference>
<dbReference type="PANTHER" id="PTHR10174:SF208">
    <property type="entry name" value="CRAL-TRIO DOMAIN-CONTAINING PROTEIN DDB_G0278031"/>
    <property type="match status" value="1"/>
</dbReference>
<dbReference type="SMART" id="SM00516">
    <property type="entry name" value="SEC14"/>
    <property type="match status" value="1"/>
</dbReference>
<dbReference type="CDD" id="cd00170">
    <property type="entry name" value="SEC14"/>
    <property type="match status" value="1"/>
</dbReference>
<proteinExistence type="predicted"/>
<dbReference type="SUPFAM" id="SSF46938">
    <property type="entry name" value="CRAL/TRIO N-terminal domain"/>
    <property type="match status" value="1"/>
</dbReference>
<dbReference type="InterPro" id="IPR036865">
    <property type="entry name" value="CRAL-TRIO_dom_sf"/>
</dbReference>
<dbReference type="InterPro" id="IPR011074">
    <property type="entry name" value="CRAL/TRIO_N_dom"/>
</dbReference>
<dbReference type="PRINTS" id="PR00180">
    <property type="entry name" value="CRETINALDHBP"/>
</dbReference>
<dbReference type="Gene3D" id="3.40.525.10">
    <property type="entry name" value="CRAL-TRIO lipid binding domain"/>
    <property type="match status" value="1"/>
</dbReference>
<comment type="caution">
    <text evidence="2">The sequence shown here is derived from an EMBL/GenBank/DDBJ whole genome shotgun (WGS) entry which is preliminary data.</text>
</comment>
<name>A0ABD2QKB2_9PLAT</name>
<dbReference type="Gene3D" id="1.10.8.20">
    <property type="entry name" value="N-terminal domain of phosphatidylinositol transfer protein sec14p"/>
    <property type="match status" value="1"/>
</dbReference>
<dbReference type="InterPro" id="IPR036273">
    <property type="entry name" value="CRAL/TRIO_N_dom_sf"/>
</dbReference>